<dbReference type="SUPFAM" id="SSF103481">
    <property type="entry name" value="Multidrug resistance efflux transporter EmrE"/>
    <property type="match status" value="2"/>
</dbReference>
<feature type="transmembrane region" description="Helical" evidence="1">
    <location>
        <begin position="100"/>
        <end position="122"/>
    </location>
</feature>
<dbReference type="RefSeq" id="WP_110310170.1">
    <property type="nucleotide sequence ID" value="NZ_QICL01000007.1"/>
</dbReference>
<dbReference type="EMBL" id="QICL01000007">
    <property type="protein sequence ID" value="PXV65439.1"/>
    <property type="molecule type" value="Genomic_DNA"/>
</dbReference>
<evidence type="ECO:0000313" key="3">
    <source>
        <dbReference type="EMBL" id="PXV65439.1"/>
    </source>
</evidence>
<dbReference type="PANTHER" id="PTHR22911">
    <property type="entry name" value="ACYL-MALONYL CONDENSING ENZYME-RELATED"/>
    <property type="match status" value="1"/>
</dbReference>
<feature type="transmembrane region" description="Helical" evidence="1">
    <location>
        <begin position="78"/>
        <end position="94"/>
    </location>
</feature>
<keyword evidence="4" id="KW-1185">Reference proteome</keyword>
<dbReference type="Pfam" id="PF00892">
    <property type="entry name" value="EamA"/>
    <property type="match status" value="2"/>
</dbReference>
<feature type="transmembrane region" description="Helical" evidence="1">
    <location>
        <begin position="274"/>
        <end position="295"/>
    </location>
</feature>
<dbReference type="Proteomes" id="UP000247973">
    <property type="component" value="Unassembled WGS sequence"/>
</dbReference>
<dbReference type="InterPro" id="IPR037185">
    <property type="entry name" value="EmrE-like"/>
</dbReference>
<sequence length="301" mass="32857">MNNKSLKGILFVAIGASSYGIVATFIKKGLADGYTTAELTFAQALLGASVMILLNLIFNRISPSRVADRPHRKDIIKLLLGGIPLGLTSTFYYLSLRYIPVSVCIVMLMQSVWIGVVVDLVVNKIKPAPIKLVSIVVVLIGTVLATNVLNADADLDWRGVFWGFLAAISYSLTFLATNNIATGYRPMVRSMFMLIGSLIMVSLVWGYSLLEKFDPSVLWTWGLIIAFFGTILPPLLFTKGMPLVGVGLGGIIASIELPVSVSMAYLFINESVNVYQWIGIVLILFAIALMNISFIKMLKPN</sequence>
<dbReference type="OrthoDB" id="3180815at2"/>
<feature type="transmembrane region" description="Helical" evidence="1">
    <location>
        <begin position="9"/>
        <end position="27"/>
    </location>
</feature>
<accession>A0A2V3PQE2</accession>
<keyword evidence="1" id="KW-0472">Membrane</keyword>
<name>A0A2V3PQE2_9BACT</name>
<keyword evidence="1" id="KW-1133">Transmembrane helix</keyword>
<evidence type="ECO:0000313" key="4">
    <source>
        <dbReference type="Proteomes" id="UP000247973"/>
    </source>
</evidence>
<comment type="caution">
    <text evidence="3">The sequence shown here is derived from an EMBL/GenBank/DDBJ whole genome shotgun (WGS) entry which is preliminary data.</text>
</comment>
<feature type="domain" description="EamA" evidence="2">
    <location>
        <begin position="7"/>
        <end position="145"/>
    </location>
</feature>
<evidence type="ECO:0000256" key="1">
    <source>
        <dbReference type="SAM" id="Phobius"/>
    </source>
</evidence>
<evidence type="ECO:0000259" key="2">
    <source>
        <dbReference type="Pfam" id="PF00892"/>
    </source>
</evidence>
<protein>
    <submittedName>
        <fullName evidence="3">Threonine/homoserine efflux transporter RhtA</fullName>
    </submittedName>
</protein>
<dbReference type="InterPro" id="IPR000620">
    <property type="entry name" value="EamA_dom"/>
</dbReference>
<keyword evidence="1" id="KW-0812">Transmembrane</keyword>
<feature type="transmembrane region" description="Helical" evidence="1">
    <location>
        <begin position="161"/>
        <end position="180"/>
    </location>
</feature>
<organism evidence="3 4">
    <name type="scientific">Dysgonomonas alginatilytica</name>
    <dbReference type="NCBI Taxonomy" id="1605892"/>
    <lineage>
        <taxon>Bacteria</taxon>
        <taxon>Pseudomonadati</taxon>
        <taxon>Bacteroidota</taxon>
        <taxon>Bacteroidia</taxon>
        <taxon>Bacteroidales</taxon>
        <taxon>Dysgonomonadaceae</taxon>
        <taxon>Dysgonomonas</taxon>
    </lineage>
</organism>
<dbReference type="GO" id="GO:0016020">
    <property type="term" value="C:membrane"/>
    <property type="evidence" value="ECO:0007669"/>
    <property type="project" value="InterPro"/>
</dbReference>
<feature type="transmembrane region" description="Helical" evidence="1">
    <location>
        <begin position="129"/>
        <end position="149"/>
    </location>
</feature>
<dbReference type="PANTHER" id="PTHR22911:SF137">
    <property type="entry name" value="SOLUTE CARRIER FAMILY 35 MEMBER G2-RELATED"/>
    <property type="match status" value="1"/>
</dbReference>
<proteinExistence type="predicted"/>
<gene>
    <name evidence="3" type="ORF">CLV62_10731</name>
</gene>
<feature type="transmembrane region" description="Helical" evidence="1">
    <location>
        <begin position="192"/>
        <end position="210"/>
    </location>
</feature>
<feature type="transmembrane region" description="Helical" evidence="1">
    <location>
        <begin position="243"/>
        <end position="268"/>
    </location>
</feature>
<feature type="transmembrane region" description="Helical" evidence="1">
    <location>
        <begin position="216"/>
        <end position="236"/>
    </location>
</feature>
<feature type="transmembrane region" description="Helical" evidence="1">
    <location>
        <begin position="39"/>
        <end position="58"/>
    </location>
</feature>
<reference evidence="3 4" key="1">
    <citation type="submission" date="2018-03" db="EMBL/GenBank/DDBJ databases">
        <title>Genomic Encyclopedia of Archaeal and Bacterial Type Strains, Phase II (KMG-II): from individual species to whole genera.</title>
        <authorList>
            <person name="Goeker M."/>
        </authorList>
    </citation>
    <scope>NUCLEOTIDE SEQUENCE [LARGE SCALE GENOMIC DNA]</scope>
    <source>
        <strain evidence="3 4">DSM 100214</strain>
    </source>
</reference>
<dbReference type="AlphaFoldDB" id="A0A2V3PQE2"/>
<feature type="domain" description="EamA" evidence="2">
    <location>
        <begin position="158"/>
        <end position="291"/>
    </location>
</feature>